<dbReference type="InterPro" id="IPR023826">
    <property type="entry name" value="Rhom-like_SP_proteobac"/>
</dbReference>
<evidence type="ECO:0000313" key="8">
    <source>
        <dbReference type="Proteomes" id="UP000055136"/>
    </source>
</evidence>
<keyword evidence="8" id="KW-1185">Reference proteome</keyword>
<accession>A0A0S2TD70</accession>
<feature type="transmembrane region" description="Helical" evidence="5">
    <location>
        <begin position="86"/>
        <end position="104"/>
    </location>
</feature>
<gene>
    <name evidence="7" type="ORF">Tel_08010</name>
</gene>
<dbReference type="NCBIfam" id="TIGR03902">
    <property type="entry name" value="rhom_GG_sort"/>
    <property type="match status" value="1"/>
</dbReference>
<evidence type="ECO:0000256" key="2">
    <source>
        <dbReference type="ARBA" id="ARBA00022692"/>
    </source>
</evidence>
<protein>
    <recommendedName>
        <fullName evidence="6">Peptidase S54 rhomboid domain-containing protein</fullName>
    </recommendedName>
</protein>
<dbReference type="Pfam" id="PF01694">
    <property type="entry name" value="Rhomboid"/>
    <property type="match status" value="1"/>
</dbReference>
<proteinExistence type="predicted"/>
<dbReference type="GO" id="GO:0016020">
    <property type="term" value="C:membrane"/>
    <property type="evidence" value="ECO:0007669"/>
    <property type="project" value="UniProtKB-SubCell"/>
</dbReference>
<reference evidence="7" key="1">
    <citation type="submission" date="2015-10" db="EMBL/GenBank/DDBJ databases">
        <title>Description of Candidatus Tenderia electrophaga gen. nov, sp. nov., an Uncultivated Electroautotroph from a Biocathode Enrichment.</title>
        <authorList>
            <person name="Eddie B.J."/>
            <person name="Malanoski A.P."/>
            <person name="Wang Z."/>
            <person name="Hall R.J."/>
            <person name="Oh S.D."/>
            <person name="Heiner C."/>
            <person name="Lin B."/>
            <person name="Strycharz-Glaven S.M."/>
        </authorList>
    </citation>
    <scope>NUCLEOTIDE SEQUENCE [LARGE SCALE GENOMIC DNA]</scope>
    <source>
        <strain evidence="7">NRL1</strain>
    </source>
</reference>
<organism evidence="7 8">
    <name type="scientific">Candidatus Tenderia electrophaga</name>
    <dbReference type="NCBI Taxonomy" id="1748243"/>
    <lineage>
        <taxon>Bacteria</taxon>
        <taxon>Pseudomonadati</taxon>
        <taxon>Pseudomonadota</taxon>
        <taxon>Gammaproteobacteria</taxon>
        <taxon>Candidatus Tenderiales</taxon>
        <taxon>Candidatus Tenderiaceae</taxon>
        <taxon>Candidatus Tenderia</taxon>
    </lineage>
</organism>
<evidence type="ECO:0000313" key="7">
    <source>
        <dbReference type="EMBL" id="ALP53105.1"/>
    </source>
</evidence>
<feature type="domain" description="Peptidase S54 rhomboid" evidence="6">
    <location>
        <begin position="45"/>
        <end position="187"/>
    </location>
</feature>
<dbReference type="Gene3D" id="1.20.1540.10">
    <property type="entry name" value="Rhomboid-like"/>
    <property type="match status" value="1"/>
</dbReference>
<comment type="subcellular location">
    <subcellularLocation>
        <location evidence="1">Membrane</location>
        <topology evidence="1">Multi-pass membrane protein</topology>
    </subcellularLocation>
</comment>
<feature type="transmembrane region" description="Helical" evidence="5">
    <location>
        <begin position="138"/>
        <end position="156"/>
    </location>
</feature>
<sequence>MSVTPPSIKPHLLPVVITLLALLLALGGDGVNEALRYQAAEIKGGELWRLLSGNLVHLGWGHTLMNLLGLGLIWGLFWGAFNQRQWLIITFVSALAVGLGLLAFNPQLLWYVGLSGVLHGLFVGGAVGGIRRGDRREAILLVAVVGKLMWEQFYGALPGSADMAGGPVIVDAHLYGAIGGAFAALLFKPRLWCKTD</sequence>
<evidence type="ECO:0000256" key="4">
    <source>
        <dbReference type="ARBA" id="ARBA00023136"/>
    </source>
</evidence>
<dbReference type="InterPro" id="IPR035952">
    <property type="entry name" value="Rhomboid-like_sf"/>
</dbReference>
<evidence type="ECO:0000256" key="1">
    <source>
        <dbReference type="ARBA" id="ARBA00004141"/>
    </source>
</evidence>
<feature type="transmembrane region" description="Helical" evidence="5">
    <location>
        <begin position="110"/>
        <end position="131"/>
    </location>
</feature>
<dbReference type="STRING" id="1748243.Tel_08010"/>
<feature type="transmembrane region" description="Helical" evidence="5">
    <location>
        <begin position="58"/>
        <end position="79"/>
    </location>
</feature>
<dbReference type="InterPro" id="IPR022764">
    <property type="entry name" value="Peptidase_S54_rhomboid_dom"/>
</dbReference>
<evidence type="ECO:0000259" key="6">
    <source>
        <dbReference type="Pfam" id="PF01694"/>
    </source>
</evidence>
<dbReference type="EMBL" id="CP013099">
    <property type="protein sequence ID" value="ALP53105.1"/>
    <property type="molecule type" value="Genomic_DNA"/>
</dbReference>
<dbReference type="GO" id="GO:0004252">
    <property type="term" value="F:serine-type endopeptidase activity"/>
    <property type="evidence" value="ECO:0007669"/>
    <property type="project" value="InterPro"/>
</dbReference>
<evidence type="ECO:0000256" key="3">
    <source>
        <dbReference type="ARBA" id="ARBA00022989"/>
    </source>
</evidence>
<dbReference type="KEGG" id="tee:Tel_08010"/>
<dbReference type="Proteomes" id="UP000055136">
    <property type="component" value="Chromosome"/>
</dbReference>
<name>A0A0S2TD70_9GAMM</name>
<dbReference type="AlphaFoldDB" id="A0A0S2TD70"/>
<keyword evidence="2 5" id="KW-0812">Transmembrane</keyword>
<dbReference type="SUPFAM" id="SSF144091">
    <property type="entry name" value="Rhomboid-like"/>
    <property type="match status" value="1"/>
</dbReference>
<keyword evidence="3 5" id="KW-1133">Transmembrane helix</keyword>
<evidence type="ECO:0000256" key="5">
    <source>
        <dbReference type="SAM" id="Phobius"/>
    </source>
</evidence>
<feature type="transmembrane region" description="Helical" evidence="5">
    <location>
        <begin position="168"/>
        <end position="187"/>
    </location>
</feature>
<keyword evidence="4 5" id="KW-0472">Membrane</keyword>